<feature type="region of interest" description="Disordered" evidence="1">
    <location>
        <begin position="28"/>
        <end position="111"/>
    </location>
</feature>
<reference evidence="2 3" key="1">
    <citation type="submission" date="2014-03" db="EMBL/GenBank/DDBJ databases">
        <authorList>
            <person name="Sibley D."/>
            <person name="Venepally P."/>
            <person name="Karamycheva S."/>
            <person name="Hadjithomas M."/>
            <person name="Khan A."/>
            <person name="Brunk B."/>
            <person name="Roos D."/>
            <person name="Caler E."/>
            <person name="Lorenzi H."/>
        </authorList>
    </citation>
    <scope>NUCLEOTIDE SEQUENCE [LARGE SCALE GENOMIC DNA]</scope>
    <source>
        <strain evidence="3">p89</strain>
    </source>
</reference>
<evidence type="ECO:0000256" key="1">
    <source>
        <dbReference type="SAM" id="MobiDB-lite"/>
    </source>
</evidence>
<evidence type="ECO:0000313" key="3">
    <source>
        <dbReference type="Proteomes" id="UP000028828"/>
    </source>
</evidence>
<accession>A0A086JAC3</accession>
<comment type="caution">
    <text evidence="2">The sequence shown here is derived from an EMBL/GenBank/DDBJ whole genome shotgun (WGS) entry which is preliminary data.</text>
</comment>
<organism evidence="2 3">
    <name type="scientific">Toxoplasma gondii p89</name>
    <dbReference type="NCBI Taxonomy" id="943119"/>
    <lineage>
        <taxon>Eukaryota</taxon>
        <taxon>Sar</taxon>
        <taxon>Alveolata</taxon>
        <taxon>Apicomplexa</taxon>
        <taxon>Conoidasida</taxon>
        <taxon>Coccidia</taxon>
        <taxon>Eucoccidiorida</taxon>
        <taxon>Eimeriorina</taxon>
        <taxon>Sarcocystidae</taxon>
        <taxon>Toxoplasma</taxon>
    </lineage>
</organism>
<dbReference type="Proteomes" id="UP000028828">
    <property type="component" value="Unassembled WGS sequence"/>
</dbReference>
<dbReference type="EMBL" id="AEYI02002232">
    <property type="protein sequence ID" value="KFG29091.1"/>
    <property type="molecule type" value="Genomic_DNA"/>
</dbReference>
<gene>
    <name evidence="2" type="ORF">TGP89_421150</name>
</gene>
<feature type="compositionally biased region" description="Basic and acidic residues" evidence="1">
    <location>
        <begin position="35"/>
        <end position="70"/>
    </location>
</feature>
<feature type="compositionally biased region" description="Basic and acidic residues" evidence="1">
    <location>
        <begin position="77"/>
        <end position="99"/>
    </location>
</feature>
<protein>
    <submittedName>
        <fullName evidence="2">Uncharacterized protein</fullName>
    </submittedName>
</protein>
<proteinExistence type="predicted"/>
<name>A0A086JAC3_TOXGO</name>
<sequence length="111" mass="12886">MQHRESLTDLHISRVVERRLCSLACRAAASPALLHGRERSGKSQRKDKGRNQEHRHAREEQERREERDNSELGGKGKAGDRGETEKRQRRENEATERSGDWTVLTKSRRDS</sequence>
<dbReference type="AlphaFoldDB" id="A0A086JAC3"/>
<dbReference type="VEuPathDB" id="ToxoDB:TGP89_421150"/>
<evidence type="ECO:0000313" key="2">
    <source>
        <dbReference type="EMBL" id="KFG29091.1"/>
    </source>
</evidence>